<feature type="transmembrane region" description="Helical" evidence="1">
    <location>
        <begin position="94"/>
        <end position="120"/>
    </location>
</feature>
<proteinExistence type="predicted"/>
<evidence type="ECO:0000313" key="2">
    <source>
        <dbReference type="EMBL" id="CEM05583.1"/>
    </source>
</evidence>
<evidence type="ECO:0000256" key="1">
    <source>
        <dbReference type="SAM" id="Phobius"/>
    </source>
</evidence>
<feature type="transmembrane region" description="Helical" evidence="1">
    <location>
        <begin position="21"/>
        <end position="41"/>
    </location>
</feature>
<organism evidence="2 3">
    <name type="scientific">Vitrella brassicaformis (strain CCMP3155)</name>
    <dbReference type="NCBI Taxonomy" id="1169540"/>
    <lineage>
        <taxon>Eukaryota</taxon>
        <taxon>Sar</taxon>
        <taxon>Alveolata</taxon>
        <taxon>Colpodellida</taxon>
        <taxon>Vitrellaceae</taxon>
        <taxon>Vitrella</taxon>
    </lineage>
</organism>
<dbReference type="InParanoid" id="A0A0G4F1I1"/>
<sequence>MHPSGKQRQPRLLGCLPYRPVVIGAVLLVLIHAVLSLAALMVPSLHHYQYISATVSAVSAYLSAALSIMGTILASVGLMAAIRSSVCGLRLLSSYVFVELISSVLIYAIDMAGFCAALHLRTEHRFGVSESTEENLSRQCRDKRMAYSAVWCALFAWRCVVLWLLKVHTHRLQCDVLSARRAKMRSEASKLYIQNYHHTYQAADTTQPPPAPAPSAER</sequence>
<dbReference type="VEuPathDB" id="CryptoDB:Vbra_8738"/>
<dbReference type="PhylomeDB" id="A0A0G4F1I1"/>
<evidence type="ECO:0000313" key="3">
    <source>
        <dbReference type="Proteomes" id="UP000041254"/>
    </source>
</evidence>
<feature type="transmembrane region" description="Helical" evidence="1">
    <location>
        <begin position="61"/>
        <end position="82"/>
    </location>
</feature>
<keyword evidence="1" id="KW-0812">Transmembrane</keyword>
<keyword evidence="1" id="KW-1133">Transmembrane helix</keyword>
<keyword evidence="3" id="KW-1185">Reference proteome</keyword>
<dbReference type="AlphaFoldDB" id="A0A0G4F1I1"/>
<dbReference type="Proteomes" id="UP000041254">
    <property type="component" value="Unassembled WGS sequence"/>
</dbReference>
<keyword evidence="1" id="KW-0472">Membrane</keyword>
<evidence type="ECO:0008006" key="4">
    <source>
        <dbReference type="Google" id="ProtNLM"/>
    </source>
</evidence>
<accession>A0A0G4F1I1</accession>
<gene>
    <name evidence="2" type="ORF">Vbra_8738</name>
</gene>
<dbReference type="EMBL" id="CDMY01000360">
    <property type="protein sequence ID" value="CEM05583.1"/>
    <property type="molecule type" value="Genomic_DNA"/>
</dbReference>
<name>A0A0G4F1I1_VITBC</name>
<protein>
    <recommendedName>
        <fullName evidence="4">MARVEL domain-containing protein</fullName>
    </recommendedName>
</protein>
<reference evidence="2 3" key="1">
    <citation type="submission" date="2014-11" db="EMBL/GenBank/DDBJ databases">
        <authorList>
            <person name="Zhu J."/>
            <person name="Qi W."/>
            <person name="Song R."/>
        </authorList>
    </citation>
    <scope>NUCLEOTIDE SEQUENCE [LARGE SCALE GENOMIC DNA]</scope>
</reference>
<feature type="transmembrane region" description="Helical" evidence="1">
    <location>
        <begin position="145"/>
        <end position="165"/>
    </location>
</feature>